<proteinExistence type="predicted"/>
<evidence type="ECO:0000313" key="2">
    <source>
        <dbReference type="Proteomes" id="UP001549749"/>
    </source>
</evidence>
<accession>A0ABV2TF20</accession>
<reference evidence="1 2" key="1">
    <citation type="submission" date="2024-06" db="EMBL/GenBank/DDBJ databases">
        <title>Chitinophaga defluvii sp. nov., isolated from municipal sewage.</title>
        <authorList>
            <person name="Zhang L."/>
        </authorList>
    </citation>
    <scope>NUCLEOTIDE SEQUENCE [LARGE SCALE GENOMIC DNA]</scope>
    <source>
        <strain evidence="1 2">H8</strain>
    </source>
</reference>
<dbReference type="Proteomes" id="UP001549749">
    <property type="component" value="Unassembled WGS sequence"/>
</dbReference>
<protein>
    <recommendedName>
        <fullName evidence="3">Outer membrane protein with beta-barrel domain</fullName>
    </recommendedName>
</protein>
<gene>
    <name evidence="1" type="ORF">ABR189_29930</name>
</gene>
<evidence type="ECO:0008006" key="3">
    <source>
        <dbReference type="Google" id="ProtNLM"/>
    </source>
</evidence>
<comment type="caution">
    <text evidence="1">The sequence shown here is derived from an EMBL/GenBank/DDBJ whole genome shotgun (WGS) entry which is preliminary data.</text>
</comment>
<dbReference type="EMBL" id="JBEXAC010000004">
    <property type="protein sequence ID" value="MET7001640.1"/>
    <property type="molecule type" value="Genomic_DNA"/>
</dbReference>
<organism evidence="1 2">
    <name type="scientific">Chitinophaga defluvii</name>
    <dbReference type="NCBI Taxonomy" id="3163343"/>
    <lineage>
        <taxon>Bacteria</taxon>
        <taxon>Pseudomonadati</taxon>
        <taxon>Bacteroidota</taxon>
        <taxon>Chitinophagia</taxon>
        <taxon>Chitinophagales</taxon>
        <taxon>Chitinophagaceae</taxon>
        <taxon>Chitinophaga</taxon>
    </lineage>
</organism>
<dbReference type="RefSeq" id="WP_354664214.1">
    <property type="nucleotide sequence ID" value="NZ_JBEXAC010000004.1"/>
</dbReference>
<keyword evidence="2" id="KW-1185">Reference proteome</keyword>
<name>A0ABV2TF20_9BACT</name>
<sequence>MKNQIITSLSILTIAALSSCNRHIYVPNAVNAPLLKEKYEFKGNITPTNLQTAFAITDNIALMANGQYVYNYNFDAGNNNNNDLFIDNNTRGGVIEGAVGFFKPLDLKQRMVFDVYGGYGNGRFKTLDKGYDNSNTPSNPNDYLLKTHFNKFFLQPSIGFVHPVIEAAFSSRFSVVKFYDLYTGAKAFENDANRKLNFLQIQEKALPFFEPAFTFRVGYKYVKFQMQLLFSVPLNDDTYNGYDINQYFQPVAFGMGASVNIARWYDEFRKKK</sequence>
<dbReference type="PROSITE" id="PS51257">
    <property type="entry name" value="PROKAR_LIPOPROTEIN"/>
    <property type="match status" value="1"/>
</dbReference>
<evidence type="ECO:0000313" key="1">
    <source>
        <dbReference type="EMBL" id="MET7001640.1"/>
    </source>
</evidence>